<sequence length="144" mass="16786">MLLSIFEKHRSSLHLKGVLENVLVKVRNFIIPKHFIVLEFEEDREIPILLDKSFLATSRSTIDLEKNELSMKINGEIENFKCCHQMSEKGMRKSGEHCKKLFIFNLPNQGTYFLQSMQKQEFWVPAEPVLQLDNAASQHQGRIL</sequence>
<accession>A0A5B6VP83</accession>
<dbReference type="PANTHER" id="PTHR33067">
    <property type="entry name" value="RNA-DIRECTED DNA POLYMERASE-RELATED"/>
    <property type="match status" value="1"/>
</dbReference>
<dbReference type="Proteomes" id="UP000325315">
    <property type="component" value="Unassembled WGS sequence"/>
</dbReference>
<dbReference type="PANTHER" id="PTHR33067:SF31">
    <property type="entry name" value="RNA-DIRECTED DNA POLYMERASE"/>
    <property type="match status" value="1"/>
</dbReference>
<organism evidence="1 2">
    <name type="scientific">Gossypium australe</name>
    <dbReference type="NCBI Taxonomy" id="47621"/>
    <lineage>
        <taxon>Eukaryota</taxon>
        <taxon>Viridiplantae</taxon>
        <taxon>Streptophyta</taxon>
        <taxon>Embryophyta</taxon>
        <taxon>Tracheophyta</taxon>
        <taxon>Spermatophyta</taxon>
        <taxon>Magnoliopsida</taxon>
        <taxon>eudicotyledons</taxon>
        <taxon>Gunneridae</taxon>
        <taxon>Pentapetalae</taxon>
        <taxon>rosids</taxon>
        <taxon>malvids</taxon>
        <taxon>Malvales</taxon>
        <taxon>Malvaceae</taxon>
        <taxon>Malvoideae</taxon>
        <taxon>Gossypium</taxon>
    </lineage>
</organism>
<evidence type="ECO:0000313" key="1">
    <source>
        <dbReference type="EMBL" id="KAA3470883.1"/>
    </source>
</evidence>
<gene>
    <name evidence="1" type="ORF">EPI10_016555</name>
</gene>
<dbReference type="EMBL" id="SMMG02000006">
    <property type="protein sequence ID" value="KAA3470883.1"/>
    <property type="molecule type" value="Genomic_DNA"/>
</dbReference>
<evidence type="ECO:0000313" key="2">
    <source>
        <dbReference type="Proteomes" id="UP000325315"/>
    </source>
</evidence>
<dbReference type="InterPro" id="IPR021109">
    <property type="entry name" value="Peptidase_aspartic_dom_sf"/>
</dbReference>
<reference evidence="2" key="1">
    <citation type="journal article" date="2019" name="Plant Biotechnol. J.">
        <title>Genome sequencing of the Australian wild diploid species Gossypium australe highlights disease resistance and delayed gland morphogenesis.</title>
        <authorList>
            <person name="Cai Y."/>
            <person name="Cai X."/>
            <person name="Wang Q."/>
            <person name="Wang P."/>
            <person name="Zhang Y."/>
            <person name="Cai C."/>
            <person name="Xu Y."/>
            <person name="Wang K."/>
            <person name="Zhou Z."/>
            <person name="Wang C."/>
            <person name="Geng S."/>
            <person name="Li B."/>
            <person name="Dong Q."/>
            <person name="Hou Y."/>
            <person name="Wang H."/>
            <person name="Ai P."/>
            <person name="Liu Z."/>
            <person name="Yi F."/>
            <person name="Sun M."/>
            <person name="An G."/>
            <person name="Cheng J."/>
            <person name="Zhang Y."/>
            <person name="Shi Q."/>
            <person name="Xie Y."/>
            <person name="Shi X."/>
            <person name="Chang Y."/>
            <person name="Huang F."/>
            <person name="Chen Y."/>
            <person name="Hong S."/>
            <person name="Mi L."/>
            <person name="Sun Q."/>
            <person name="Zhang L."/>
            <person name="Zhou B."/>
            <person name="Peng R."/>
            <person name="Zhang X."/>
            <person name="Liu F."/>
        </authorList>
    </citation>
    <scope>NUCLEOTIDE SEQUENCE [LARGE SCALE GENOMIC DNA]</scope>
    <source>
        <strain evidence="2">cv. PA1801</strain>
    </source>
</reference>
<name>A0A5B6VP83_9ROSI</name>
<dbReference type="Gene3D" id="2.40.70.10">
    <property type="entry name" value="Acid Proteases"/>
    <property type="match status" value="1"/>
</dbReference>
<comment type="caution">
    <text evidence="1">The sequence shown here is derived from an EMBL/GenBank/DDBJ whole genome shotgun (WGS) entry which is preliminary data.</text>
</comment>
<keyword evidence="2" id="KW-1185">Reference proteome</keyword>
<dbReference type="AlphaFoldDB" id="A0A5B6VP83"/>
<protein>
    <submittedName>
        <fullName evidence="1">Transposon Ty3-I Gag-Pol polyprotein</fullName>
    </submittedName>
</protein>
<proteinExistence type="predicted"/>